<dbReference type="PANTHER" id="PTHR30307:SF0">
    <property type="entry name" value="S-ADENOSYLMETHIONINE:TRNA RIBOSYLTRANSFERASE-ISOMERASE"/>
    <property type="match status" value="1"/>
</dbReference>
<keyword evidence="4" id="KW-0671">Queuosine biosynthesis</keyword>
<dbReference type="EMBL" id="JAEAOA010001427">
    <property type="protein sequence ID" value="KAK3582403.1"/>
    <property type="molecule type" value="Genomic_DNA"/>
</dbReference>
<evidence type="ECO:0000256" key="1">
    <source>
        <dbReference type="ARBA" id="ARBA00022490"/>
    </source>
</evidence>
<dbReference type="Pfam" id="PF02547">
    <property type="entry name" value="Queuosine_synth"/>
    <property type="match status" value="1"/>
</dbReference>
<dbReference type="SUPFAM" id="SSF111337">
    <property type="entry name" value="QueA-like"/>
    <property type="match status" value="1"/>
</dbReference>
<protein>
    <recommendedName>
        <fullName evidence="7">S-adenosylmethionine:tRNA ribosyltransferase-isomerase</fullName>
    </recommendedName>
</protein>
<reference evidence="5" key="1">
    <citation type="journal article" date="2021" name="Genome Biol. Evol.">
        <title>A High-Quality Reference Genome for a Parasitic Bivalve with Doubly Uniparental Inheritance (Bivalvia: Unionida).</title>
        <authorList>
            <person name="Smith C.H."/>
        </authorList>
    </citation>
    <scope>NUCLEOTIDE SEQUENCE</scope>
    <source>
        <strain evidence="5">CHS0354</strain>
    </source>
</reference>
<dbReference type="Gene3D" id="2.40.10.240">
    <property type="entry name" value="QueA-like"/>
    <property type="match status" value="1"/>
</dbReference>
<dbReference type="InterPro" id="IPR042118">
    <property type="entry name" value="QueA_dom1"/>
</dbReference>
<comment type="caution">
    <text evidence="5">The sequence shown here is derived from an EMBL/GenBank/DDBJ whole genome shotgun (WGS) entry which is preliminary data.</text>
</comment>
<dbReference type="GO" id="GO:0051075">
    <property type="term" value="F:S-adenosylmethionine:tRNA ribosyltransferase-isomerase activity"/>
    <property type="evidence" value="ECO:0007669"/>
    <property type="project" value="TreeGrafter"/>
</dbReference>
<dbReference type="InterPro" id="IPR003699">
    <property type="entry name" value="QueA"/>
</dbReference>
<reference evidence="5" key="3">
    <citation type="submission" date="2023-05" db="EMBL/GenBank/DDBJ databases">
        <authorList>
            <person name="Smith C.H."/>
        </authorList>
    </citation>
    <scope>NUCLEOTIDE SEQUENCE</scope>
    <source>
        <strain evidence="5">CHS0354</strain>
        <tissue evidence="5">Mantle</tissue>
    </source>
</reference>
<dbReference type="InterPro" id="IPR036100">
    <property type="entry name" value="QueA_sf"/>
</dbReference>
<accession>A0AAE0VL86</accession>
<name>A0AAE0VL86_9BIVA</name>
<keyword evidence="3" id="KW-0949">S-adenosyl-L-methionine</keyword>
<sequence>MHETSYYDYVLPENKIAKFPLRTRDKSKLLFARRKTGTLEHYKFEEICELLPHNALLIRNNAKVIPARLLFQKETGATAEIFLLKPLFPENYEQNLNATHATQWEVALRGNVKQGTTLRMTDPHDTQKAITAHVIKKDAQSMVQFEWSKNRTFNEIIESIGAMPIPPYLKRKAVPSDRTTYQTIYAANAGAVAAPTAGLHFTPQIMQNLLTKKIDTLDITLHVGFGTFKPITSKLLSDHIMHEEHAEITQPALASLIDAIESNRKIIAIGTTVVRTIESLVWLGMKINASHSANTKSNALALGQFEHNTLNQTLKGNEPLALHSLKNIWNMIKNDSAEETLRFKTALMIVPPYHFHVIDGLITNFHQPKSTLLALVDAFVQNANNNQHKKIDWRTIYDEALRNEYRFLSYGDSSFIY</sequence>
<dbReference type="InterPro" id="IPR042119">
    <property type="entry name" value="QueA_dom2"/>
</dbReference>
<dbReference type="Proteomes" id="UP001195483">
    <property type="component" value="Unassembled WGS sequence"/>
</dbReference>
<organism evidence="5 6">
    <name type="scientific">Potamilus streckersoni</name>
    <dbReference type="NCBI Taxonomy" id="2493646"/>
    <lineage>
        <taxon>Eukaryota</taxon>
        <taxon>Metazoa</taxon>
        <taxon>Spiralia</taxon>
        <taxon>Lophotrochozoa</taxon>
        <taxon>Mollusca</taxon>
        <taxon>Bivalvia</taxon>
        <taxon>Autobranchia</taxon>
        <taxon>Heteroconchia</taxon>
        <taxon>Palaeoheterodonta</taxon>
        <taxon>Unionida</taxon>
        <taxon>Unionoidea</taxon>
        <taxon>Unionidae</taxon>
        <taxon>Ambleminae</taxon>
        <taxon>Lampsilini</taxon>
        <taxon>Potamilus</taxon>
    </lineage>
</organism>
<keyword evidence="1" id="KW-0963">Cytoplasm</keyword>
<keyword evidence="2" id="KW-0808">Transferase</keyword>
<proteinExistence type="predicted"/>
<dbReference type="AlphaFoldDB" id="A0AAE0VL86"/>
<evidence type="ECO:0000256" key="2">
    <source>
        <dbReference type="ARBA" id="ARBA00022679"/>
    </source>
</evidence>
<dbReference type="Gene3D" id="3.40.1780.10">
    <property type="entry name" value="QueA-like"/>
    <property type="match status" value="2"/>
</dbReference>
<reference evidence="5" key="2">
    <citation type="journal article" date="2021" name="Genome Biol. Evol.">
        <title>Developing a high-quality reference genome for a parasitic bivalve with doubly uniparental inheritance (Bivalvia: Unionida).</title>
        <authorList>
            <person name="Smith C.H."/>
        </authorList>
    </citation>
    <scope>NUCLEOTIDE SEQUENCE</scope>
    <source>
        <strain evidence="5">CHS0354</strain>
        <tissue evidence="5">Mantle</tissue>
    </source>
</reference>
<dbReference type="GO" id="GO:0008616">
    <property type="term" value="P:tRNA queuosine(34) biosynthetic process"/>
    <property type="evidence" value="ECO:0007669"/>
    <property type="project" value="UniProtKB-KW"/>
</dbReference>
<dbReference type="PANTHER" id="PTHR30307">
    <property type="entry name" value="S-ADENOSYLMETHIONINE:TRNA RIBOSYLTRANSFERASE-ISOMERASE"/>
    <property type="match status" value="1"/>
</dbReference>
<evidence type="ECO:0000256" key="3">
    <source>
        <dbReference type="ARBA" id="ARBA00022691"/>
    </source>
</evidence>
<evidence type="ECO:0000256" key="4">
    <source>
        <dbReference type="ARBA" id="ARBA00022785"/>
    </source>
</evidence>
<evidence type="ECO:0008006" key="7">
    <source>
        <dbReference type="Google" id="ProtNLM"/>
    </source>
</evidence>
<evidence type="ECO:0000313" key="6">
    <source>
        <dbReference type="Proteomes" id="UP001195483"/>
    </source>
</evidence>
<evidence type="ECO:0000313" key="5">
    <source>
        <dbReference type="EMBL" id="KAK3582403.1"/>
    </source>
</evidence>
<gene>
    <name evidence="5" type="ORF">CHS0354_023948</name>
</gene>
<keyword evidence="6" id="KW-1185">Reference proteome</keyword>